<proteinExistence type="predicted"/>
<evidence type="ECO:0000313" key="2">
    <source>
        <dbReference type="EMBL" id="OOV07685.1"/>
    </source>
</evidence>
<dbReference type="EMBL" id="MTJN01000002">
    <property type="protein sequence ID" value="OOV05331.1"/>
    <property type="molecule type" value="Genomic_DNA"/>
</dbReference>
<dbReference type="Pfam" id="PF11604">
    <property type="entry name" value="CusF_Ec"/>
    <property type="match status" value="1"/>
</dbReference>
<accession>A0A1T1AUM7</accession>
<dbReference type="EMBL" id="MTJN01000002">
    <property type="protein sequence ID" value="OOV07685.1"/>
    <property type="molecule type" value="Genomic_DNA"/>
</dbReference>
<evidence type="ECO:0000313" key="3">
    <source>
        <dbReference type="Proteomes" id="UP000190750"/>
    </source>
</evidence>
<sequence length="65" mass="7119">MLVPGTCLFAQPSANDFIAGRIVNIDAEGGRITLRHDHIPHLHLPAGTTTFRYVEARWIIGRAPG</sequence>
<dbReference type="STRING" id="28066.RF819_00130"/>
<comment type="caution">
    <text evidence="2">The sequence shown here is derived from an EMBL/GenBank/DDBJ whole genome shotgun (WGS) entry which is preliminary data.</text>
</comment>
<dbReference type="AlphaFoldDB" id="A0A1T1AUM7"/>
<gene>
    <name evidence="1" type="ORF">RF819_00130</name>
    <name evidence="2" type="ORF">RF819_13975</name>
</gene>
<dbReference type="Proteomes" id="UP000190750">
    <property type="component" value="Unassembled WGS sequence"/>
</dbReference>
<organism evidence="2 3">
    <name type="scientific">Rhodoferax fermentans</name>
    <dbReference type="NCBI Taxonomy" id="28066"/>
    <lineage>
        <taxon>Bacteria</taxon>
        <taxon>Pseudomonadati</taxon>
        <taxon>Pseudomonadota</taxon>
        <taxon>Betaproteobacteria</taxon>
        <taxon>Burkholderiales</taxon>
        <taxon>Comamonadaceae</taxon>
        <taxon>Rhodoferax</taxon>
    </lineage>
</organism>
<keyword evidence="3" id="KW-1185">Reference proteome</keyword>
<reference evidence="2 3" key="1">
    <citation type="submission" date="2017-01" db="EMBL/GenBank/DDBJ databases">
        <title>Genome sequencing of Rhodoferax fermentans JCM 7819.</title>
        <authorList>
            <person name="Kim Y.J."/>
            <person name="Farh M.E.-A."/>
            <person name="Yang D.-C."/>
        </authorList>
    </citation>
    <scope>NUCLEOTIDE SEQUENCE [LARGE SCALE GENOMIC DNA]</scope>
    <source>
        <strain evidence="2 3">JCM 7819</strain>
    </source>
</reference>
<dbReference type="InterPro" id="IPR042230">
    <property type="entry name" value="CusF_sf"/>
</dbReference>
<name>A0A1T1AUM7_RHOFE</name>
<protein>
    <submittedName>
        <fullName evidence="2">Uncharacterized protein</fullName>
    </submittedName>
</protein>
<dbReference type="Gene3D" id="2.40.50.320">
    <property type="entry name" value="Copper binding periplasmic protein CusF"/>
    <property type="match status" value="1"/>
</dbReference>
<dbReference type="InterPro" id="IPR021647">
    <property type="entry name" value="CusF_Ec"/>
</dbReference>
<evidence type="ECO:0000313" key="1">
    <source>
        <dbReference type="EMBL" id="OOV05331.1"/>
    </source>
</evidence>